<sequence length="70" mass="7948">MDGRTSPHRLNLKVEATSEALYTILGNYLFIDDIVNQISHRRKHPPRIQSQRSVFTVSPLYKAEGLVVVA</sequence>
<dbReference type="EMBL" id="JAPQKH010000002">
    <property type="protein sequence ID" value="KAJ5113238.1"/>
    <property type="molecule type" value="Genomic_DNA"/>
</dbReference>
<proteinExistence type="predicted"/>
<protein>
    <submittedName>
        <fullName evidence="1">Uncharacterized protein</fullName>
    </submittedName>
</protein>
<evidence type="ECO:0000313" key="2">
    <source>
        <dbReference type="Proteomes" id="UP001149165"/>
    </source>
</evidence>
<reference evidence="1" key="2">
    <citation type="journal article" date="2023" name="IMA Fungus">
        <title>Comparative genomic study of the Penicillium genus elucidates a diverse pangenome and 15 lateral gene transfer events.</title>
        <authorList>
            <person name="Petersen C."/>
            <person name="Sorensen T."/>
            <person name="Nielsen M.R."/>
            <person name="Sondergaard T.E."/>
            <person name="Sorensen J.L."/>
            <person name="Fitzpatrick D.A."/>
            <person name="Frisvad J.C."/>
            <person name="Nielsen K.L."/>
        </authorList>
    </citation>
    <scope>NUCLEOTIDE SEQUENCE</scope>
    <source>
        <strain evidence="1">IBT 30069</strain>
    </source>
</reference>
<dbReference type="AlphaFoldDB" id="A0A9W9G7C4"/>
<reference evidence="1" key="1">
    <citation type="submission" date="2022-11" db="EMBL/GenBank/DDBJ databases">
        <authorList>
            <person name="Petersen C."/>
        </authorList>
    </citation>
    <scope>NUCLEOTIDE SEQUENCE</scope>
    <source>
        <strain evidence="1">IBT 30069</strain>
    </source>
</reference>
<dbReference type="Proteomes" id="UP001149165">
    <property type="component" value="Unassembled WGS sequence"/>
</dbReference>
<accession>A0A9W9G7C4</accession>
<organism evidence="1 2">
    <name type="scientific">Penicillium angulare</name>
    <dbReference type="NCBI Taxonomy" id="116970"/>
    <lineage>
        <taxon>Eukaryota</taxon>
        <taxon>Fungi</taxon>
        <taxon>Dikarya</taxon>
        <taxon>Ascomycota</taxon>
        <taxon>Pezizomycotina</taxon>
        <taxon>Eurotiomycetes</taxon>
        <taxon>Eurotiomycetidae</taxon>
        <taxon>Eurotiales</taxon>
        <taxon>Aspergillaceae</taxon>
        <taxon>Penicillium</taxon>
    </lineage>
</organism>
<keyword evidence="2" id="KW-1185">Reference proteome</keyword>
<gene>
    <name evidence="1" type="ORF">N7456_001772</name>
</gene>
<name>A0A9W9G7C4_9EURO</name>
<evidence type="ECO:0000313" key="1">
    <source>
        <dbReference type="EMBL" id="KAJ5113238.1"/>
    </source>
</evidence>
<comment type="caution">
    <text evidence="1">The sequence shown here is derived from an EMBL/GenBank/DDBJ whole genome shotgun (WGS) entry which is preliminary data.</text>
</comment>